<protein>
    <recommendedName>
        <fullName evidence="6">Methyltransferase domain-containing protein</fullName>
    </recommendedName>
</protein>
<keyword evidence="5" id="KW-0812">Transmembrane</keyword>
<evidence type="ECO:0000313" key="7">
    <source>
        <dbReference type="EMBL" id="QHT15003.1"/>
    </source>
</evidence>
<dbReference type="CDD" id="cd02440">
    <property type="entry name" value="AdoMet_MTases"/>
    <property type="match status" value="1"/>
</dbReference>
<comment type="pathway">
    <text evidence="4">Phospholipid metabolism.</text>
</comment>
<dbReference type="AlphaFoldDB" id="A0A6C0DEV9"/>
<sequence length="302" mass="35739">MMKQMFVFIIFIVLLYIIYNIIIKQYFRKNNNVISYNILLYYIQNVSKNNYFMNYGLWDNNVNNLFDANKNLVNIVFNKSELINQKNLNILDVGCGYGEQDMEWVKHLDKSCKITAIDISEEQIYNAMKKNSNVNFEICDSSYIDLKYKNNLFDRIISVESAFHYPERKQFFKNVNKLLNDNGKFVITDIMLNNSSNDSVISKIFIYIFSDFLCIPKQNLITEDEWNKQISDELIIEENINITEETFKPYYAHFMTNYIKNNNLPDWLGNNLSLFFCSNQPFTYKIAVCSKKKDCTSLNNSM</sequence>
<keyword evidence="5" id="KW-0472">Membrane</keyword>
<dbReference type="Gene3D" id="3.40.50.150">
    <property type="entry name" value="Vaccinia Virus protein VP39"/>
    <property type="match status" value="1"/>
</dbReference>
<evidence type="ECO:0000259" key="6">
    <source>
        <dbReference type="Pfam" id="PF13847"/>
    </source>
</evidence>
<dbReference type="GO" id="GO:0008168">
    <property type="term" value="F:methyltransferase activity"/>
    <property type="evidence" value="ECO:0007669"/>
    <property type="project" value="UniProtKB-KW"/>
</dbReference>
<evidence type="ECO:0000256" key="3">
    <source>
        <dbReference type="ARBA" id="ARBA00022679"/>
    </source>
</evidence>
<dbReference type="PANTHER" id="PTHR44307">
    <property type="entry name" value="PHOSPHOETHANOLAMINE METHYLTRANSFERASE"/>
    <property type="match status" value="1"/>
</dbReference>
<evidence type="ECO:0000256" key="5">
    <source>
        <dbReference type="SAM" id="Phobius"/>
    </source>
</evidence>
<keyword evidence="2" id="KW-0489">Methyltransferase</keyword>
<dbReference type="InterPro" id="IPR029063">
    <property type="entry name" value="SAM-dependent_MTases_sf"/>
</dbReference>
<organism evidence="7">
    <name type="scientific">viral metagenome</name>
    <dbReference type="NCBI Taxonomy" id="1070528"/>
    <lineage>
        <taxon>unclassified sequences</taxon>
        <taxon>metagenomes</taxon>
        <taxon>organismal metagenomes</taxon>
    </lineage>
</organism>
<keyword evidence="3" id="KW-0808">Transferase</keyword>
<reference evidence="7" key="1">
    <citation type="journal article" date="2020" name="Nature">
        <title>Giant virus diversity and host interactions through global metagenomics.</title>
        <authorList>
            <person name="Schulz F."/>
            <person name="Roux S."/>
            <person name="Paez-Espino D."/>
            <person name="Jungbluth S."/>
            <person name="Walsh D.A."/>
            <person name="Denef V.J."/>
            <person name="McMahon K.D."/>
            <person name="Konstantinidis K.T."/>
            <person name="Eloe-Fadrosh E.A."/>
            <person name="Kyrpides N.C."/>
            <person name="Woyke T."/>
        </authorList>
    </citation>
    <scope>NUCLEOTIDE SEQUENCE</scope>
    <source>
        <strain evidence="7">GVMAG-M-3300023174-144</strain>
    </source>
</reference>
<dbReference type="InterPro" id="IPR025714">
    <property type="entry name" value="Methyltranfer_dom"/>
</dbReference>
<comment type="pathway">
    <text evidence="1">Lipid metabolism.</text>
</comment>
<evidence type="ECO:0000256" key="1">
    <source>
        <dbReference type="ARBA" id="ARBA00005189"/>
    </source>
</evidence>
<feature type="domain" description="Methyltransferase" evidence="6">
    <location>
        <begin position="85"/>
        <end position="191"/>
    </location>
</feature>
<dbReference type="SUPFAM" id="SSF53335">
    <property type="entry name" value="S-adenosyl-L-methionine-dependent methyltransferases"/>
    <property type="match status" value="1"/>
</dbReference>
<evidence type="ECO:0000256" key="2">
    <source>
        <dbReference type="ARBA" id="ARBA00022603"/>
    </source>
</evidence>
<accession>A0A6C0DEV9</accession>
<keyword evidence="5" id="KW-1133">Transmembrane helix</keyword>
<feature type="transmembrane region" description="Helical" evidence="5">
    <location>
        <begin position="6"/>
        <end position="23"/>
    </location>
</feature>
<dbReference type="EMBL" id="MN739599">
    <property type="protein sequence ID" value="QHT15003.1"/>
    <property type="molecule type" value="Genomic_DNA"/>
</dbReference>
<dbReference type="Pfam" id="PF13847">
    <property type="entry name" value="Methyltransf_31"/>
    <property type="match status" value="1"/>
</dbReference>
<evidence type="ECO:0000256" key="4">
    <source>
        <dbReference type="ARBA" id="ARBA00025707"/>
    </source>
</evidence>
<dbReference type="GO" id="GO:0032259">
    <property type="term" value="P:methylation"/>
    <property type="evidence" value="ECO:0007669"/>
    <property type="project" value="UniProtKB-KW"/>
</dbReference>
<dbReference type="PANTHER" id="PTHR44307:SF2">
    <property type="entry name" value="PHOSPHOETHANOLAMINE METHYLTRANSFERASE ISOFORM X1"/>
    <property type="match status" value="1"/>
</dbReference>
<name>A0A6C0DEV9_9ZZZZ</name>
<proteinExistence type="predicted"/>